<sequence>MTHVPESAEPPTATEQSSHPVIADRHSRVDHLWAIVSITAGVVFIVAVIFFSGFFLGRTTSGPYGMHQNSGGGGGSTCPMMGSGGGMGPGMMGPGGSMEPRQPVTPSPSTPHP</sequence>
<reference evidence="3" key="1">
    <citation type="submission" date="2023-06" db="EMBL/GenBank/DDBJ databases">
        <title>Identification of two novel mycobacterium reveal diversities and complexities of Mycobacterium gordonae clade.</title>
        <authorList>
            <person name="Matsumoto Y."/>
            <person name="Nakamura S."/>
            <person name="Motooka D."/>
            <person name="Fukushima K."/>
        </authorList>
    </citation>
    <scope>NUCLEOTIDE SEQUENCE</scope>
    <source>
        <strain evidence="3">TY812</strain>
    </source>
</reference>
<feature type="region of interest" description="Disordered" evidence="1">
    <location>
        <begin position="62"/>
        <end position="113"/>
    </location>
</feature>
<keyword evidence="2" id="KW-0472">Membrane</keyword>
<dbReference type="EMBL" id="JAUFSA010000001">
    <property type="protein sequence ID" value="MDP7736282.1"/>
    <property type="molecule type" value="Genomic_DNA"/>
</dbReference>
<feature type="transmembrane region" description="Helical" evidence="2">
    <location>
        <begin position="32"/>
        <end position="56"/>
    </location>
</feature>
<name>A0A4V3AXS4_9MYCO</name>
<dbReference type="AlphaFoldDB" id="A0A4V3AXS4"/>
<proteinExistence type="predicted"/>
<dbReference type="RefSeq" id="WP_133436502.1">
    <property type="nucleotide sequence ID" value="NZ_JAUFSA010000001.1"/>
</dbReference>
<feature type="compositionally biased region" description="Pro residues" evidence="1">
    <location>
        <begin position="103"/>
        <end position="113"/>
    </location>
</feature>
<comment type="caution">
    <text evidence="3">The sequence shown here is derived from an EMBL/GenBank/DDBJ whole genome shotgun (WGS) entry which is preliminary data.</text>
</comment>
<gene>
    <name evidence="3" type="ORF">QXL92_16190</name>
</gene>
<evidence type="ECO:0000256" key="2">
    <source>
        <dbReference type="SAM" id="Phobius"/>
    </source>
</evidence>
<organism evidence="3 4">
    <name type="scientific">Mycobacterium paragordonae</name>
    <dbReference type="NCBI Taxonomy" id="1389713"/>
    <lineage>
        <taxon>Bacteria</taxon>
        <taxon>Bacillati</taxon>
        <taxon>Actinomycetota</taxon>
        <taxon>Actinomycetes</taxon>
        <taxon>Mycobacteriales</taxon>
        <taxon>Mycobacteriaceae</taxon>
        <taxon>Mycobacterium</taxon>
    </lineage>
</organism>
<evidence type="ECO:0000313" key="4">
    <source>
        <dbReference type="Proteomes" id="UP001229081"/>
    </source>
</evidence>
<protein>
    <submittedName>
        <fullName evidence="3">Uncharacterized protein</fullName>
    </submittedName>
</protein>
<accession>A0A4V3AXS4</accession>
<feature type="compositionally biased region" description="Gly residues" evidence="1">
    <location>
        <begin position="70"/>
        <end position="96"/>
    </location>
</feature>
<keyword evidence="2" id="KW-1133">Transmembrane helix</keyword>
<feature type="region of interest" description="Disordered" evidence="1">
    <location>
        <begin position="1"/>
        <end position="23"/>
    </location>
</feature>
<dbReference type="Proteomes" id="UP001229081">
    <property type="component" value="Unassembled WGS sequence"/>
</dbReference>
<evidence type="ECO:0000256" key="1">
    <source>
        <dbReference type="SAM" id="MobiDB-lite"/>
    </source>
</evidence>
<evidence type="ECO:0000313" key="3">
    <source>
        <dbReference type="EMBL" id="MDP7736282.1"/>
    </source>
</evidence>
<keyword evidence="2" id="KW-0812">Transmembrane</keyword>